<dbReference type="Proteomes" id="UP000541421">
    <property type="component" value="Unassembled WGS sequence"/>
</dbReference>
<proteinExistence type="predicted"/>
<accession>A0A7Y4P5C6</accession>
<dbReference type="AlphaFoldDB" id="A0A7Y4P5C6"/>
<dbReference type="InterPro" id="IPR021647">
    <property type="entry name" value="CusF_Ec"/>
</dbReference>
<reference evidence="2 3" key="1">
    <citation type="submission" date="2020-05" db="EMBL/GenBank/DDBJ databases">
        <authorList>
            <person name="Niu N."/>
        </authorList>
    </citation>
    <scope>NUCLEOTIDE SEQUENCE [LARGE SCALE GENOMIC DNA]</scope>
    <source>
        <strain evidence="2 3">LMG10982</strain>
    </source>
</reference>
<feature type="signal peptide" evidence="1">
    <location>
        <begin position="1"/>
        <end position="18"/>
    </location>
</feature>
<keyword evidence="1" id="KW-0732">Signal</keyword>
<dbReference type="EMBL" id="JABGBO010000011">
    <property type="protein sequence ID" value="NOL50371.1"/>
    <property type="molecule type" value="Genomic_DNA"/>
</dbReference>
<gene>
    <name evidence="2" type="ORF">HKX40_09550</name>
</gene>
<keyword evidence="3" id="KW-1185">Reference proteome</keyword>
<organism evidence="2 3">
    <name type="scientific">Pelistega europaea</name>
    <dbReference type="NCBI Taxonomy" id="106147"/>
    <lineage>
        <taxon>Bacteria</taxon>
        <taxon>Pseudomonadati</taxon>
        <taxon>Pseudomonadota</taxon>
        <taxon>Betaproteobacteria</taxon>
        <taxon>Burkholderiales</taxon>
        <taxon>Alcaligenaceae</taxon>
        <taxon>Pelistega</taxon>
    </lineage>
</organism>
<comment type="caution">
    <text evidence="2">The sequence shown here is derived from an EMBL/GenBank/DDBJ whole genome shotgun (WGS) entry which is preliminary data.</text>
</comment>
<evidence type="ECO:0000256" key="1">
    <source>
        <dbReference type="SAM" id="SignalP"/>
    </source>
</evidence>
<sequence>MKTALLVATASLSAVVYAQQQTTIKGEVRRIDLDKGKIAIKQDAVSDFKLPAMTLMYEVNKGLLNGVKAGDKVKFTATQQNNRYIINEIKVDN</sequence>
<dbReference type="InterPro" id="IPR042230">
    <property type="entry name" value="CusF_sf"/>
</dbReference>
<feature type="chain" id="PRO_5030848499" evidence="1">
    <location>
        <begin position="19"/>
        <end position="93"/>
    </location>
</feature>
<dbReference type="Gene3D" id="2.40.50.320">
    <property type="entry name" value="Copper binding periplasmic protein CusF"/>
    <property type="match status" value="1"/>
</dbReference>
<evidence type="ECO:0000313" key="3">
    <source>
        <dbReference type="Proteomes" id="UP000541421"/>
    </source>
</evidence>
<dbReference type="Pfam" id="PF11604">
    <property type="entry name" value="CusF_Ec"/>
    <property type="match status" value="1"/>
</dbReference>
<evidence type="ECO:0000313" key="2">
    <source>
        <dbReference type="EMBL" id="NOL50371.1"/>
    </source>
</evidence>
<name>A0A7Y4P5C6_9BURK</name>
<protein>
    <submittedName>
        <fullName evidence="2">Copper-binding protein</fullName>
    </submittedName>
</protein>